<name>A0A3M8ST85_9GAMM</name>
<organism evidence="2 3">
    <name type="scientific">Montanilutibacter psychrotolerans</name>
    <dbReference type="NCBI Taxonomy" id="1327343"/>
    <lineage>
        <taxon>Bacteria</taxon>
        <taxon>Pseudomonadati</taxon>
        <taxon>Pseudomonadota</taxon>
        <taxon>Gammaproteobacteria</taxon>
        <taxon>Lysobacterales</taxon>
        <taxon>Lysobacteraceae</taxon>
        <taxon>Montanilutibacter</taxon>
    </lineage>
</organism>
<evidence type="ECO:0000256" key="1">
    <source>
        <dbReference type="SAM" id="SignalP"/>
    </source>
</evidence>
<evidence type="ECO:0000313" key="2">
    <source>
        <dbReference type="EMBL" id="RNF84509.1"/>
    </source>
</evidence>
<accession>A0A3M8ST85</accession>
<sequence>MHVANPLTAAVLCAVLLASAACSRPQPPDKDQPPEPQANTELREAIQQPIDQAKAADAAAREAAEAQRAAIEAATGD</sequence>
<dbReference type="EMBL" id="RIBS01000003">
    <property type="protein sequence ID" value="RNF84509.1"/>
    <property type="molecule type" value="Genomic_DNA"/>
</dbReference>
<reference evidence="2 3" key="1">
    <citation type="submission" date="2018-11" db="EMBL/GenBank/DDBJ databases">
        <title>Lysobacter cryohumiis sp. nov., isolated from soil in the Tianshan Mountains, Xinjiang, China.</title>
        <authorList>
            <person name="Luo Y."/>
            <person name="Sheng H."/>
        </authorList>
    </citation>
    <scope>NUCLEOTIDE SEQUENCE [LARGE SCALE GENOMIC DNA]</scope>
    <source>
        <strain evidence="2 3">ZS60</strain>
    </source>
</reference>
<evidence type="ECO:0000313" key="3">
    <source>
        <dbReference type="Proteomes" id="UP000267049"/>
    </source>
</evidence>
<dbReference type="Proteomes" id="UP000267049">
    <property type="component" value="Unassembled WGS sequence"/>
</dbReference>
<feature type="chain" id="PRO_5018067701" evidence="1">
    <location>
        <begin position="21"/>
        <end position="77"/>
    </location>
</feature>
<comment type="caution">
    <text evidence="2">The sequence shown here is derived from an EMBL/GenBank/DDBJ whole genome shotgun (WGS) entry which is preliminary data.</text>
</comment>
<proteinExistence type="predicted"/>
<feature type="signal peptide" evidence="1">
    <location>
        <begin position="1"/>
        <end position="20"/>
    </location>
</feature>
<dbReference type="AlphaFoldDB" id="A0A3M8ST85"/>
<gene>
    <name evidence="2" type="ORF">EER27_09100</name>
</gene>
<keyword evidence="1" id="KW-0732">Signal</keyword>
<protein>
    <submittedName>
        <fullName evidence="2">Uncharacterized protein</fullName>
    </submittedName>
</protein>
<keyword evidence="3" id="KW-1185">Reference proteome</keyword>